<evidence type="ECO:0000256" key="5">
    <source>
        <dbReference type="ARBA" id="ARBA00022801"/>
    </source>
</evidence>
<accession>A0A292YHY2</accession>
<proteinExistence type="inferred from homology"/>
<name>A0A292YHY2_9BACL</name>
<organism evidence="10 11">
    <name type="scientific">Effusibacillus lacus</name>
    <dbReference type="NCBI Taxonomy" id="1348429"/>
    <lineage>
        <taxon>Bacteria</taxon>
        <taxon>Bacillati</taxon>
        <taxon>Bacillota</taxon>
        <taxon>Bacilli</taxon>
        <taxon>Bacillales</taxon>
        <taxon>Alicyclobacillaceae</taxon>
        <taxon>Effusibacillus</taxon>
    </lineage>
</organism>
<dbReference type="GO" id="GO:0006526">
    <property type="term" value="P:L-arginine biosynthetic process"/>
    <property type="evidence" value="ECO:0007669"/>
    <property type="project" value="TreeGrafter"/>
</dbReference>
<evidence type="ECO:0000256" key="7">
    <source>
        <dbReference type="ARBA" id="ARBA00022997"/>
    </source>
</evidence>
<dbReference type="PANTHER" id="PTHR43808:SF31">
    <property type="entry name" value="N-ACETYL-L-CITRULLINE DEACETYLASE"/>
    <property type="match status" value="1"/>
</dbReference>
<dbReference type="NCBIfam" id="TIGR01887">
    <property type="entry name" value="dipeptidaselike"/>
    <property type="match status" value="1"/>
</dbReference>
<dbReference type="Gene3D" id="3.30.70.360">
    <property type="match status" value="2"/>
</dbReference>
<dbReference type="InterPro" id="IPR011650">
    <property type="entry name" value="Peptidase_M20_dimer"/>
</dbReference>
<dbReference type="Gene3D" id="3.40.630.10">
    <property type="entry name" value="Zn peptidases"/>
    <property type="match status" value="1"/>
</dbReference>
<dbReference type="NCBIfam" id="NF005591">
    <property type="entry name" value="PRK07318.1"/>
    <property type="match status" value="1"/>
</dbReference>
<evidence type="ECO:0000256" key="1">
    <source>
        <dbReference type="ARBA" id="ARBA00001947"/>
    </source>
</evidence>
<dbReference type="GO" id="GO:0016805">
    <property type="term" value="F:dipeptidase activity"/>
    <property type="evidence" value="ECO:0007669"/>
    <property type="project" value="UniProtKB-KW"/>
</dbReference>
<dbReference type="InterPro" id="IPR010964">
    <property type="entry name" value="M20A_pepV-rel"/>
</dbReference>
<dbReference type="AlphaFoldDB" id="A0A292YHY2"/>
<evidence type="ECO:0000256" key="6">
    <source>
        <dbReference type="ARBA" id="ARBA00022833"/>
    </source>
</evidence>
<dbReference type="Proteomes" id="UP000217785">
    <property type="component" value="Unassembled WGS sequence"/>
</dbReference>
<keyword evidence="5" id="KW-0378">Hydrolase</keyword>
<evidence type="ECO:0000313" key="11">
    <source>
        <dbReference type="Proteomes" id="UP000217785"/>
    </source>
</evidence>
<dbReference type="GO" id="GO:0008777">
    <property type="term" value="F:acetylornithine deacetylase activity"/>
    <property type="evidence" value="ECO:0007669"/>
    <property type="project" value="TreeGrafter"/>
</dbReference>
<dbReference type="GO" id="GO:0006508">
    <property type="term" value="P:proteolysis"/>
    <property type="evidence" value="ECO:0007669"/>
    <property type="project" value="UniProtKB-KW"/>
</dbReference>
<keyword evidence="7" id="KW-0224">Dipeptidase</keyword>
<dbReference type="EMBL" id="BDUF01000059">
    <property type="protein sequence ID" value="GAX90607.1"/>
    <property type="molecule type" value="Genomic_DNA"/>
</dbReference>
<dbReference type="PANTHER" id="PTHR43808">
    <property type="entry name" value="ACETYLORNITHINE DEACETYLASE"/>
    <property type="match status" value="1"/>
</dbReference>
<sequence>MFQVWIDSNKRTIIETARELLRIPSIGTEPAGHDKPFGKETDQALKFMLDLGTKYGFRVKNADGYAGHVEYGESKDYVAVLTHLDVVPPGNDWTYPPFAAEIHGNKIFARGAIDDKGPAMAAFFGLLAVKESGLPINRRTRLIFGLDEETDWRCMKHYFQVEPLPWGGFTPDADFPLIYAEKGILHFTLRKSRYGQQGMKVEPVEIIGGERPNMVPDVCMATLSVETNYQAEFLSRLEQYCQTENISFDVREIKPGSVLLTIKGQSAHGSTPDRGVNAIRCMGKVLSQFPVADLDLWEFVALSDTEGRFLGIDCSDSFSGALSCNLGMISMDTDSFKLVFDVRYPVDRTGTELVKLVQQTISSLDFLIDVHNDKQPLYVPKESSVVRTLQQVYERITGASGEPLAIGGGTYARAIPNTVAFGPLFPGMKDLAHQRDEFIEIEHLLQLTNIYAHAIYELSK</sequence>
<dbReference type="SUPFAM" id="SSF53187">
    <property type="entry name" value="Zn-dependent exopeptidases"/>
    <property type="match status" value="1"/>
</dbReference>
<keyword evidence="6" id="KW-0862">Zinc</keyword>
<reference evidence="11" key="1">
    <citation type="submission" date="2017-07" db="EMBL/GenBank/DDBJ databases">
        <title>Draft genome sequence of Effusibacillus lacus strain skLN1.</title>
        <authorList>
            <person name="Watanabe M."/>
            <person name="Kojima H."/>
            <person name="Fukui M."/>
        </authorList>
    </citation>
    <scope>NUCLEOTIDE SEQUENCE [LARGE SCALE GENOMIC DNA]</scope>
    <source>
        <strain evidence="11">skLN1</strain>
    </source>
</reference>
<comment type="caution">
    <text evidence="10">The sequence shown here is derived from an EMBL/GenBank/DDBJ whole genome shotgun (WGS) entry which is preliminary data.</text>
</comment>
<feature type="domain" description="Peptidase M20 dimerisation" evidence="9">
    <location>
        <begin position="258"/>
        <end position="361"/>
    </location>
</feature>
<gene>
    <name evidence="10" type="ORF">EFBL_2242</name>
</gene>
<evidence type="ECO:0000256" key="4">
    <source>
        <dbReference type="ARBA" id="ARBA00022723"/>
    </source>
</evidence>
<evidence type="ECO:0000256" key="3">
    <source>
        <dbReference type="ARBA" id="ARBA00022670"/>
    </source>
</evidence>
<dbReference type="InterPro" id="IPR050072">
    <property type="entry name" value="Peptidase_M20A"/>
</dbReference>
<evidence type="ECO:0000256" key="2">
    <source>
        <dbReference type="ARBA" id="ARBA00006247"/>
    </source>
</evidence>
<keyword evidence="8" id="KW-0482">Metalloprotease</keyword>
<dbReference type="Pfam" id="PF01546">
    <property type="entry name" value="Peptidase_M20"/>
    <property type="match status" value="1"/>
</dbReference>
<dbReference type="OrthoDB" id="9761532at2"/>
<evidence type="ECO:0000256" key="8">
    <source>
        <dbReference type="ARBA" id="ARBA00023049"/>
    </source>
</evidence>
<evidence type="ECO:0000313" key="10">
    <source>
        <dbReference type="EMBL" id="GAX90607.1"/>
    </source>
</evidence>
<dbReference type="InterPro" id="IPR036264">
    <property type="entry name" value="Bact_exopeptidase_dim_dom"/>
</dbReference>
<dbReference type="CDD" id="cd03888">
    <property type="entry name" value="M20_PepV"/>
    <property type="match status" value="1"/>
</dbReference>
<protein>
    <submittedName>
        <fullName evidence="10">Dipeptidase PepV</fullName>
    </submittedName>
</protein>
<dbReference type="GO" id="GO:0008237">
    <property type="term" value="F:metallopeptidase activity"/>
    <property type="evidence" value="ECO:0007669"/>
    <property type="project" value="UniProtKB-KW"/>
</dbReference>
<comment type="similarity">
    <text evidence="2">Belongs to the peptidase M20A family.</text>
</comment>
<keyword evidence="4" id="KW-0479">Metal-binding</keyword>
<dbReference type="Pfam" id="PF07687">
    <property type="entry name" value="M20_dimer"/>
    <property type="match status" value="1"/>
</dbReference>
<evidence type="ECO:0000259" key="9">
    <source>
        <dbReference type="Pfam" id="PF07687"/>
    </source>
</evidence>
<dbReference type="InterPro" id="IPR002933">
    <property type="entry name" value="Peptidase_M20"/>
</dbReference>
<keyword evidence="3" id="KW-0645">Protease</keyword>
<dbReference type="SUPFAM" id="SSF55031">
    <property type="entry name" value="Bacterial exopeptidase dimerisation domain"/>
    <property type="match status" value="1"/>
</dbReference>
<dbReference type="GO" id="GO:0008270">
    <property type="term" value="F:zinc ion binding"/>
    <property type="evidence" value="ECO:0007669"/>
    <property type="project" value="InterPro"/>
</dbReference>
<keyword evidence="11" id="KW-1185">Reference proteome</keyword>
<dbReference type="RefSeq" id="WP_096182329.1">
    <property type="nucleotide sequence ID" value="NZ_BDUF01000059.1"/>
</dbReference>
<comment type="cofactor">
    <cofactor evidence="1">
        <name>Zn(2+)</name>
        <dbReference type="ChEBI" id="CHEBI:29105"/>
    </cofactor>
</comment>